<proteinExistence type="predicted"/>
<dbReference type="RefSeq" id="WP_091821346.1">
    <property type="nucleotide sequence ID" value="NZ_FNRJ01000001.1"/>
</dbReference>
<dbReference type="Proteomes" id="UP000242469">
    <property type="component" value="Unassembled WGS sequence"/>
</dbReference>
<name>A0A1H3XA12_9GAMM</name>
<protein>
    <submittedName>
        <fullName evidence="1">Uncharacterized protein</fullName>
    </submittedName>
</protein>
<evidence type="ECO:0000313" key="1">
    <source>
        <dbReference type="EMBL" id="SDZ96080.1"/>
    </source>
</evidence>
<reference evidence="2" key="1">
    <citation type="submission" date="2016-10" db="EMBL/GenBank/DDBJ databases">
        <authorList>
            <person name="Varghese N."/>
            <person name="Submissions S."/>
        </authorList>
    </citation>
    <scope>NUCLEOTIDE SEQUENCE [LARGE SCALE GENOMIC DNA]</scope>
    <source>
        <strain evidence="2">DSM 11526</strain>
    </source>
</reference>
<dbReference type="AlphaFoldDB" id="A0A1H3XA12"/>
<gene>
    <name evidence="1" type="ORF">SAMN02745729_10185</name>
</gene>
<keyword evidence="2" id="KW-1185">Reference proteome</keyword>
<organism evidence="1 2">
    <name type="scientific">Marinobacterium iners DSM 11526</name>
    <dbReference type="NCBI Taxonomy" id="1122198"/>
    <lineage>
        <taxon>Bacteria</taxon>
        <taxon>Pseudomonadati</taxon>
        <taxon>Pseudomonadota</taxon>
        <taxon>Gammaproteobacteria</taxon>
        <taxon>Oceanospirillales</taxon>
        <taxon>Oceanospirillaceae</taxon>
        <taxon>Marinobacterium</taxon>
    </lineage>
</organism>
<dbReference type="OrthoDB" id="6684064at2"/>
<accession>A0A1H3XA12</accession>
<dbReference type="STRING" id="1122198.SAMN02745729_10185"/>
<sequence>MIQPEEVKRNEHGFWFHSQYPEWDESTTMEQVEAWENENNIRIAVLDMESDAPEEVAQDYFENDSNSCTDWNPVHPAPGAFLLSIHDAEDGPVAIFAVPLEDQEKRSRCA</sequence>
<dbReference type="EMBL" id="FNRJ01000001">
    <property type="protein sequence ID" value="SDZ96080.1"/>
    <property type="molecule type" value="Genomic_DNA"/>
</dbReference>
<evidence type="ECO:0000313" key="2">
    <source>
        <dbReference type="Proteomes" id="UP000242469"/>
    </source>
</evidence>